<accession>A0ABY5LH74</accession>
<feature type="domain" description="NAD-dependent epimerase/dehydratase" evidence="1">
    <location>
        <begin position="6"/>
        <end position="196"/>
    </location>
</feature>
<dbReference type="InterPro" id="IPR001509">
    <property type="entry name" value="Epimerase_deHydtase"/>
</dbReference>
<dbReference type="InterPro" id="IPR051783">
    <property type="entry name" value="NAD(P)-dependent_oxidoreduct"/>
</dbReference>
<dbReference type="RefSeq" id="WP_256507925.1">
    <property type="nucleotide sequence ID" value="NZ_CP101740.1"/>
</dbReference>
<evidence type="ECO:0000259" key="1">
    <source>
        <dbReference type="Pfam" id="PF01370"/>
    </source>
</evidence>
<dbReference type="PANTHER" id="PTHR48079">
    <property type="entry name" value="PROTEIN YEEZ"/>
    <property type="match status" value="1"/>
</dbReference>
<dbReference type="EMBL" id="CP101740">
    <property type="protein sequence ID" value="UUL84091.1"/>
    <property type="molecule type" value="Genomic_DNA"/>
</dbReference>
<evidence type="ECO:0000313" key="3">
    <source>
        <dbReference type="Proteomes" id="UP001058533"/>
    </source>
</evidence>
<keyword evidence="3" id="KW-1185">Reference proteome</keyword>
<dbReference type="PANTHER" id="PTHR48079:SF6">
    <property type="entry name" value="NAD(P)-BINDING DOMAIN-CONTAINING PROTEIN-RELATED"/>
    <property type="match status" value="1"/>
</dbReference>
<evidence type="ECO:0000313" key="2">
    <source>
        <dbReference type="EMBL" id="UUL84091.1"/>
    </source>
</evidence>
<dbReference type="Pfam" id="PF01370">
    <property type="entry name" value="Epimerase"/>
    <property type="match status" value="1"/>
</dbReference>
<protein>
    <submittedName>
        <fullName evidence="2">NAD(P)-dependent oxidoreductase</fullName>
    </submittedName>
</protein>
<name>A0ABY5LH74_9SPHN</name>
<proteinExistence type="predicted"/>
<reference evidence="2" key="1">
    <citation type="submission" date="2022-07" db="EMBL/GenBank/DDBJ databases">
        <title>Sphingomonas sp. nov., a novel bacterium isolated from the north slope of the Mount Everest.</title>
        <authorList>
            <person name="Cui X."/>
            <person name="Liu Y."/>
        </authorList>
    </citation>
    <scope>NUCLEOTIDE SEQUENCE</scope>
    <source>
        <strain evidence="2">S5-59</strain>
    </source>
</reference>
<dbReference type="SUPFAM" id="SSF51735">
    <property type="entry name" value="NAD(P)-binding Rossmann-fold domains"/>
    <property type="match status" value="1"/>
</dbReference>
<organism evidence="2 3">
    <name type="scientific">Sphingomonas qomolangmaensis</name>
    <dbReference type="NCBI Taxonomy" id="2918765"/>
    <lineage>
        <taxon>Bacteria</taxon>
        <taxon>Pseudomonadati</taxon>
        <taxon>Pseudomonadota</taxon>
        <taxon>Alphaproteobacteria</taxon>
        <taxon>Sphingomonadales</taxon>
        <taxon>Sphingomonadaceae</taxon>
        <taxon>Sphingomonas</taxon>
    </lineage>
</organism>
<sequence length="298" mass="31788">MSVLAITGGTGFVGSRLITRALADGHPVRALTRRAQPPREGVTWIEGALDRIGALCEGADAVIHVAGVVNAPDRAGFVAGNIDGTRGVLDAAKAAGVARFVHVSSLAAREPDLSTYGWSKAQGDALVTASDRDWDIVRPPAIYGPGDMELRDMFWLATRGVMPLPPPGKLSILHVDDLVRLLLALAGSKGAREIYEVDDQTPGAWTHDSFARALGRAVGQRVMPLSLPRPLLAIAARVARAVQGDKAKLTPDRVAYFCHPDWTADPDRRPPAALWQPRITAAEGLPATAQWYRANGLL</sequence>
<dbReference type="Gene3D" id="3.40.50.720">
    <property type="entry name" value="NAD(P)-binding Rossmann-like Domain"/>
    <property type="match status" value="1"/>
</dbReference>
<dbReference type="InterPro" id="IPR036291">
    <property type="entry name" value="NAD(P)-bd_dom_sf"/>
</dbReference>
<dbReference type="Proteomes" id="UP001058533">
    <property type="component" value="Chromosome"/>
</dbReference>
<gene>
    <name evidence="2" type="ORF">NMP03_07890</name>
</gene>